<reference evidence="2 3" key="1">
    <citation type="journal article" date="2019" name="Int. J. Syst. Evol. Microbiol.">
        <title>The Global Catalogue of Microorganisms (GCM) 10K type strain sequencing project: providing services to taxonomists for standard genome sequencing and annotation.</title>
        <authorList>
            <consortium name="The Broad Institute Genomics Platform"/>
            <consortium name="The Broad Institute Genome Sequencing Center for Infectious Disease"/>
            <person name="Wu L."/>
            <person name="Ma J."/>
        </authorList>
    </citation>
    <scope>NUCLEOTIDE SEQUENCE [LARGE SCALE GENOMIC DNA]</scope>
    <source>
        <strain evidence="2 3">JCM 12389</strain>
    </source>
</reference>
<accession>A0ABN1ALY6</accession>
<dbReference type="InterPro" id="IPR000182">
    <property type="entry name" value="GNAT_dom"/>
</dbReference>
<proteinExistence type="predicted"/>
<dbReference type="Proteomes" id="UP001500880">
    <property type="component" value="Unassembled WGS sequence"/>
</dbReference>
<evidence type="ECO:0000313" key="2">
    <source>
        <dbReference type="EMBL" id="GAA0479696.1"/>
    </source>
</evidence>
<dbReference type="Pfam" id="PF00583">
    <property type="entry name" value="Acetyltransf_1"/>
    <property type="match status" value="1"/>
</dbReference>
<keyword evidence="3" id="KW-1185">Reference proteome</keyword>
<dbReference type="SUPFAM" id="SSF55729">
    <property type="entry name" value="Acyl-CoA N-acyltransferases (Nat)"/>
    <property type="match status" value="1"/>
</dbReference>
<dbReference type="RefSeq" id="WP_343836186.1">
    <property type="nucleotide sequence ID" value="NZ_BAAADO010000001.1"/>
</dbReference>
<dbReference type="PROSITE" id="PS51186">
    <property type="entry name" value="GNAT"/>
    <property type="match status" value="1"/>
</dbReference>
<evidence type="ECO:0000313" key="3">
    <source>
        <dbReference type="Proteomes" id="UP001500880"/>
    </source>
</evidence>
<sequence>MHIRTIRYNDAEPLMNLIREVEAESPYMLYGAGERKPNLKKQKEMIDRILKTDNSTVLVAELNSSLAGYAMAIGGSSPRNQHSVHLVIGMLSIHQGKGLGTQLLEELEKWAVENKLHRLELTVVSKNYSAIALYEKMGFIREGTKQDSLYIDGQLFDEYYMAKILA</sequence>
<protein>
    <submittedName>
        <fullName evidence="2">GNAT family protein</fullName>
    </submittedName>
</protein>
<name>A0ABN1ALY6_9BACI</name>
<evidence type="ECO:0000259" key="1">
    <source>
        <dbReference type="PROSITE" id="PS51186"/>
    </source>
</evidence>
<organism evidence="2 3">
    <name type="scientific">Salinibacillus aidingensis</name>
    <dbReference type="NCBI Taxonomy" id="237684"/>
    <lineage>
        <taxon>Bacteria</taxon>
        <taxon>Bacillati</taxon>
        <taxon>Bacillota</taxon>
        <taxon>Bacilli</taxon>
        <taxon>Bacillales</taxon>
        <taxon>Bacillaceae</taxon>
        <taxon>Salinibacillus</taxon>
    </lineage>
</organism>
<dbReference type="PANTHER" id="PTHR43415">
    <property type="entry name" value="SPERMIDINE N(1)-ACETYLTRANSFERASE"/>
    <property type="match status" value="1"/>
</dbReference>
<dbReference type="CDD" id="cd04301">
    <property type="entry name" value="NAT_SF"/>
    <property type="match status" value="1"/>
</dbReference>
<gene>
    <name evidence="2" type="ORF">GCM10008986_00160</name>
</gene>
<dbReference type="EMBL" id="BAAADO010000001">
    <property type="protein sequence ID" value="GAA0479696.1"/>
    <property type="molecule type" value="Genomic_DNA"/>
</dbReference>
<comment type="caution">
    <text evidence="2">The sequence shown here is derived from an EMBL/GenBank/DDBJ whole genome shotgun (WGS) entry which is preliminary data.</text>
</comment>
<dbReference type="InterPro" id="IPR016181">
    <property type="entry name" value="Acyl_CoA_acyltransferase"/>
</dbReference>
<dbReference type="PANTHER" id="PTHR43415:SF3">
    <property type="entry name" value="GNAT-FAMILY ACETYLTRANSFERASE"/>
    <property type="match status" value="1"/>
</dbReference>
<feature type="domain" description="N-acetyltransferase" evidence="1">
    <location>
        <begin position="1"/>
        <end position="166"/>
    </location>
</feature>
<dbReference type="Gene3D" id="3.40.630.30">
    <property type="match status" value="1"/>
</dbReference>